<dbReference type="Pfam" id="PF08240">
    <property type="entry name" value="ADH_N"/>
    <property type="match status" value="1"/>
</dbReference>
<proteinExistence type="predicted"/>
<dbReference type="Gene3D" id="3.90.180.10">
    <property type="entry name" value="Medium-chain alcohol dehydrogenases, catalytic domain"/>
    <property type="match status" value="2"/>
</dbReference>
<dbReference type="PANTHER" id="PTHR48106">
    <property type="entry name" value="QUINONE OXIDOREDUCTASE PIG3-RELATED"/>
    <property type="match status" value="1"/>
</dbReference>
<name>A0AAV6XR85_9LAMI</name>
<dbReference type="Proteomes" id="UP000826271">
    <property type="component" value="Unassembled WGS sequence"/>
</dbReference>
<protein>
    <recommendedName>
        <fullName evidence="3">Probable quinone oxidoreductase</fullName>
    </recommendedName>
</protein>
<dbReference type="GO" id="GO:0005829">
    <property type="term" value="C:cytosol"/>
    <property type="evidence" value="ECO:0007669"/>
    <property type="project" value="TreeGrafter"/>
</dbReference>
<evidence type="ECO:0000256" key="2">
    <source>
        <dbReference type="ARBA" id="ARBA00023002"/>
    </source>
</evidence>
<evidence type="ECO:0000313" key="5">
    <source>
        <dbReference type="EMBL" id="KAG8381540.1"/>
    </source>
</evidence>
<dbReference type="SUPFAM" id="SSF51735">
    <property type="entry name" value="NAD(P)-binding Rossmann-fold domains"/>
    <property type="match status" value="1"/>
</dbReference>
<dbReference type="InterPro" id="IPR036291">
    <property type="entry name" value="NAD(P)-bd_dom_sf"/>
</dbReference>
<evidence type="ECO:0000313" key="6">
    <source>
        <dbReference type="Proteomes" id="UP000826271"/>
    </source>
</evidence>
<feature type="domain" description="Enoyl reductase (ER)" evidence="4">
    <location>
        <begin position="82"/>
        <end position="354"/>
    </location>
</feature>
<dbReference type="InterPro" id="IPR013154">
    <property type="entry name" value="ADH-like_N"/>
</dbReference>
<dbReference type="SMART" id="SM00829">
    <property type="entry name" value="PKS_ER"/>
    <property type="match status" value="1"/>
</dbReference>
<keyword evidence="2" id="KW-0560">Oxidoreductase</keyword>
<dbReference type="InterPro" id="IPR047618">
    <property type="entry name" value="QOR-like"/>
</dbReference>
<dbReference type="PANTHER" id="PTHR48106:SF13">
    <property type="entry name" value="QUINONE OXIDOREDUCTASE-RELATED"/>
    <property type="match status" value="1"/>
</dbReference>
<keyword evidence="1" id="KW-0521">NADP</keyword>
<evidence type="ECO:0000256" key="1">
    <source>
        <dbReference type="ARBA" id="ARBA00022857"/>
    </source>
</evidence>
<reference evidence="5" key="1">
    <citation type="submission" date="2019-10" db="EMBL/GenBank/DDBJ databases">
        <authorList>
            <person name="Zhang R."/>
            <person name="Pan Y."/>
            <person name="Wang J."/>
            <person name="Ma R."/>
            <person name="Yu S."/>
        </authorList>
    </citation>
    <scope>NUCLEOTIDE SEQUENCE</scope>
    <source>
        <strain evidence="5">LA-IB0</strain>
        <tissue evidence="5">Leaf</tissue>
    </source>
</reference>
<gene>
    <name evidence="5" type="ORF">BUALT_Bualt06G0132300</name>
</gene>
<comment type="caution">
    <text evidence="5">The sequence shown here is derived from an EMBL/GenBank/DDBJ whole genome shotgun (WGS) entry which is preliminary data.</text>
</comment>
<dbReference type="CDD" id="cd05286">
    <property type="entry name" value="QOR2"/>
    <property type="match status" value="1"/>
</dbReference>
<dbReference type="SUPFAM" id="SSF50129">
    <property type="entry name" value="GroES-like"/>
    <property type="match status" value="1"/>
</dbReference>
<dbReference type="GO" id="GO:0070402">
    <property type="term" value="F:NADPH binding"/>
    <property type="evidence" value="ECO:0007669"/>
    <property type="project" value="TreeGrafter"/>
</dbReference>
<dbReference type="GO" id="GO:0035925">
    <property type="term" value="F:mRNA 3'-UTR AU-rich region binding"/>
    <property type="evidence" value="ECO:0007669"/>
    <property type="project" value="TreeGrafter"/>
</dbReference>
<dbReference type="InterPro" id="IPR020843">
    <property type="entry name" value="ER"/>
</dbReference>
<dbReference type="AlphaFoldDB" id="A0AAV6XR85"/>
<dbReference type="Pfam" id="PF13602">
    <property type="entry name" value="ADH_zinc_N_2"/>
    <property type="match status" value="1"/>
</dbReference>
<organism evidence="5 6">
    <name type="scientific">Buddleja alternifolia</name>
    <dbReference type="NCBI Taxonomy" id="168488"/>
    <lineage>
        <taxon>Eukaryota</taxon>
        <taxon>Viridiplantae</taxon>
        <taxon>Streptophyta</taxon>
        <taxon>Embryophyta</taxon>
        <taxon>Tracheophyta</taxon>
        <taxon>Spermatophyta</taxon>
        <taxon>Magnoliopsida</taxon>
        <taxon>eudicotyledons</taxon>
        <taxon>Gunneridae</taxon>
        <taxon>Pentapetalae</taxon>
        <taxon>asterids</taxon>
        <taxon>lamiids</taxon>
        <taxon>Lamiales</taxon>
        <taxon>Scrophulariaceae</taxon>
        <taxon>Buddlejeae</taxon>
        <taxon>Buddleja</taxon>
    </lineage>
</organism>
<evidence type="ECO:0000256" key="3">
    <source>
        <dbReference type="ARBA" id="ARBA00070796"/>
    </source>
</evidence>
<evidence type="ECO:0000259" key="4">
    <source>
        <dbReference type="SMART" id="SM00829"/>
    </source>
</evidence>
<accession>A0AAV6XR85</accession>
<dbReference type="GO" id="GO:0003960">
    <property type="term" value="F:quinone reductase (NADPH) activity"/>
    <property type="evidence" value="ECO:0007669"/>
    <property type="project" value="InterPro"/>
</dbReference>
<keyword evidence="6" id="KW-1185">Reference proteome</keyword>
<dbReference type="Gene3D" id="3.40.50.720">
    <property type="entry name" value="NAD(P)-binding Rossmann-like Domain"/>
    <property type="match status" value="1"/>
</dbReference>
<dbReference type="EMBL" id="WHWC01000006">
    <property type="protein sequence ID" value="KAG8381540.1"/>
    <property type="molecule type" value="Genomic_DNA"/>
</dbReference>
<dbReference type="InterPro" id="IPR011032">
    <property type="entry name" value="GroES-like_sf"/>
</dbReference>
<sequence>MPKAYSITSPMILAKSTAFRNHRHLLQNSFPWSYNSSLNQLQRAITKRISLSVQYKARTNHISSSAIVAPKMVKAIRVHELGGPEVLKWEDVEIGEPKDGEIKVKNKAIGLNFIDVYFRKGVYKASAIPFIPGMEAVGVVTAVGPGLTGREVGDVVAYAGTPMGAYAEEQILPAEKVEKGHTVLIHAAAGGVGSLLCQWANALGATVIGTVSTKEKATQAKDDGCHHVIIYKEEDFVNRVNEITSGKGVEVVYDSVGKDTFELRGYMVSFGQSSGTPDPVPLSALATKSLFLTRPTLMQYTVTRDELLQTAGEVFANVAAGVLKVRVNHTYPLSQAAQAHADLESRKTSGSVVLIPNGC</sequence>
<dbReference type="FunFam" id="3.40.50.720:FF:000053">
    <property type="entry name" value="Quinone oxidoreductase 1"/>
    <property type="match status" value="1"/>
</dbReference>